<dbReference type="WBParaSite" id="HCON_00156520-00001">
    <property type="protein sequence ID" value="HCON_00156520-00001"/>
    <property type="gene ID" value="HCON_00156520"/>
</dbReference>
<sequence length="125" mass="13581">MYIREQAAHPLQTQEATPRSKYYTRCSAEVRGQGRSNDCSQEDQSATPKVSSKAFSARSPRRPRMVDSLHDPRPGPPRSPTTLVGQDQDTNCGALTGEISGGNGSSPRCTSPPPRTPTTDALYFD</sequence>
<dbReference type="Proteomes" id="UP000025227">
    <property type="component" value="Unplaced"/>
</dbReference>
<name>A0A7I4YXC3_HAECO</name>
<evidence type="ECO:0000313" key="3">
    <source>
        <dbReference type="WBParaSite" id="HCON_00156520-00001"/>
    </source>
</evidence>
<feature type="compositionally biased region" description="Polar residues" evidence="1">
    <location>
        <begin position="34"/>
        <end position="54"/>
    </location>
</feature>
<protein>
    <submittedName>
        <fullName evidence="3">Uncharacterized protein</fullName>
    </submittedName>
</protein>
<evidence type="ECO:0000313" key="2">
    <source>
        <dbReference type="Proteomes" id="UP000025227"/>
    </source>
</evidence>
<keyword evidence="2" id="KW-1185">Reference proteome</keyword>
<dbReference type="AlphaFoldDB" id="A0A7I4YXC3"/>
<feature type="compositionally biased region" description="Basic and acidic residues" evidence="1">
    <location>
        <begin position="64"/>
        <end position="73"/>
    </location>
</feature>
<reference evidence="3" key="1">
    <citation type="submission" date="2020-12" db="UniProtKB">
        <authorList>
            <consortium name="WormBaseParasite"/>
        </authorList>
    </citation>
    <scope>IDENTIFICATION</scope>
    <source>
        <strain evidence="3">MHco3</strain>
    </source>
</reference>
<feature type="region of interest" description="Disordered" evidence="1">
    <location>
        <begin position="1"/>
        <end position="125"/>
    </location>
</feature>
<evidence type="ECO:0000256" key="1">
    <source>
        <dbReference type="SAM" id="MobiDB-lite"/>
    </source>
</evidence>
<proteinExistence type="predicted"/>
<organism evidence="2 3">
    <name type="scientific">Haemonchus contortus</name>
    <name type="common">Barber pole worm</name>
    <dbReference type="NCBI Taxonomy" id="6289"/>
    <lineage>
        <taxon>Eukaryota</taxon>
        <taxon>Metazoa</taxon>
        <taxon>Ecdysozoa</taxon>
        <taxon>Nematoda</taxon>
        <taxon>Chromadorea</taxon>
        <taxon>Rhabditida</taxon>
        <taxon>Rhabditina</taxon>
        <taxon>Rhabditomorpha</taxon>
        <taxon>Strongyloidea</taxon>
        <taxon>Trichostrongylidae</taxon>
        <taxon>Haemonchus</taxon>
    </lineage>
</organism>
<accession>A0A7I4YXC3</accession>
<feature type="compositionally biased region" description="Polar residues" evidence="1">
    <location>
        <begin position="80"/>
        <end position="93"/>
    </location>
</feature>